<feature type="domain" description="Rhodanese" evidence="2">
    <location>
        <begin position="103"/>
        <end position="200"/>
    </location>
</feature>
<dbReference type="SMART" id="SM00450">
    <property type="entry name" value="RHOD"/>
    <property type="match status" value="1"/>
</dbReference>
<comment type="caution">
    <text evidence="3">The sequence shown here is derived from an EMBL/GenBank/DDBJ whole genome shotgun (WGS) entry which is preliminary data.</text>
</comment>
<evidence type="ECO:0000313" key="3">
    <source>
        <dbReference type="EMBL" id="OSM07194.1"/>
    </source>
</evidence>
<reference evidence="3 4" key="1">
    <citation type="journal article" date="2016" name="BMC Genomics">
        <title>Combined genomic and structural analyses of a cultured magnetotactic bacterium reveals its niche adaptation to a dynamic environment.</title>
        <authorList>
            <person name="Araujo A.C."/>
            <person name="Morillo V."/>
            <person name="Cypriano J."/>
            <person name="Teixeira L.C."/>
            <person name="Leao P."/>
            <person name="Lyra S."/>
            <person name="Almeida L.G."/>
            <person name="Bazylinski D.A."/>
            <person name="Vasconcellos A.T."/>
            <person name="Abreu F."/>
            <person name="Lins U."/>
        </authorList>
    </citation>
    <scope>NUCLEOTIDE SEQUENCE [LARGE SCALE GENOMIC DNA]</scope>
    <source>
        <strain evidence="3 4">IT-1</strain>
    </source>
</reference>
<dbReference type="CDD" id="cd00158">
    <property type="entry name" value="RHOD"/>
    <property type="match status" value="1"/>
</dbReference>
<dbReference type="PROSITE" id="PS50206">
    <property type="entry name" value="RHODANESE_3"/>
    <property type="match status" value="1"/>
</dbReference>
<organism evidence="3 4">
    <name type="scientific">Magnetofaba australis IT-1</name>
    <dbReference type="NCBI Taxonomy" id="1434232"/>
    <lineage>
        <taxon>Bacteria</taxon>
        <taxon>Pseudomonadati</taxon>
        <taxon>Pseudomonadota</taxon>
        <taxon>Magnetococcia</taxon>
        <taxon>Magnetococcales</taxon>
        <taxon>Magnetococcaceae</taxon>
        <taxon>Magnetofaba</taxon>
    </lineage>
</organism>
<dbReference type="InterPro" id="IPR036873">
    <property type="entry name" value="Rhodanese-like_dom_sf"/>
</dbReference>
<dbReference type="Proteomes" id="UP000194003">
    <property type="component" value="Unassembled WGS sequence"/>
</dbReference>
<accession>A0A1Y2KB92</accession>
<dbReference type="Gene3D" id="3.40.250.10">
    <property type="entry name" value="Rhodanese-like domain"/>
    <property type="match status" value="1"/>
</dbReference>
<protein>
    <submittedName>
        <fullName evidence="3">Putative rhodanese</fullName>
    </submittedName>
</protein>
<dbReference type="STRING" id="1434232.MAIT1_03882"/>
<sequence>MLAAMALALGWAAPAMSEEAGSGGAPLGAAVASEQQKHAKSVTLAPFTLNGVEVTQDRGRAMLDAFKSPENRKCKPFCVQPKSIDGATTVEVDDFAKMADEINSGKTLIVDMRTPAWYAKGTLPGAISLPYTDLTGKKTKAKAKIKKLKGKNLIAFCNGWWCGQSPTGIRALVEFGYEGKIYYFRGGSQDWADAGLAFVTP</sequence>
<dbReference type="InterPro" id="IPR001763">
    <property type="entry name" value="Rhodanese-like_dom"/>
</dbReference>
<dbReference type="EMBL" id="LVJN01000015">
    <property type="protein sequence ID" value="OSM07194.1"/>
    <property type="molecule type" value="Genomic_DNA"/>
</dbReference>
<feature type="signal peptide" evidence="1">
    <location>
        <begin position="1"/>
        <end position="17"/>
    </location>
</feature>
<evidence type="ECO:0000256" key="1">
    <source>
        <dbReference type="SAM" id="SignalP"/>
    </source>
</evidence>
<dbReference type="SUPFAM" id="SSF52821">
    <property type="entry name" value="Rhodanese/Cell cycle control phosphatase"/>
    <property type="match status" value="1"/>
</dbReference>
<name>A0A1Y2KB92_9PROT</name>
<proteinExistence type="predicted"/>
<feature type="chain" id="PRO_5012350178" evidence="1">
    <location>
        <begin position="18"/>
        <end position="201"/>
    </location>
</feature>
<gene>
    <name evidence="3" type="ORF">MAIT1_03882</name>
</gene>
<dbReference type="Pfam" id="PF00581">
    <property type="entry name" value="Rhodanese"/>
    <property type="match status" value="1"/>
</dbReference>
<keyword evidence="4" id="KW-1185">Reference proteome</keyword>
<evidence type="ECO:0000313" key="4">
    <source>
        <dbReference type="Proteomes" id="UP000194003"/>
    </source>
</evidence>
<evidence type="ECO:0000259" key="2">
    <source>
        <dbReference type="PROSITE" id="PS50206"/>
    </source>
</evidence>
<keyword evidence="1" id="KW-0732">Signal</keyword>
<dbReference type="AlphaFoldDB" id="A0A1Y2KB92"/>